<dbReference type="RefSeq" id="XP_075107122.1">
    <property type="nucleotide sequence ID" value="XM_075251021.1"/>
</dbReference>
<sequence length="187" mass="21911">MNLAPLSQKLMILEPKPYNGAQNAKKEETFIFDVEQYFDVVGELEEAKKVASAAMYLQGDAKLWWRVKFEAIRAGEDTLETWGDLKAAIRLEFFPKNVKYNAQRKLWELRQTKSVRYYVREFSALMLNIRDMGDKDKLFIFLEGLKPYALMELQRQRVDTLPKAIQEAECLGDYQVEARKDRPQPHV</sequence>
<gene>
    <name evidence="2" type="primary">LOC142180096</name>
</gene>
<evidence type="ECO:0000313" key="2">
    <source>
        <dbReference type="RefSeq" id="XP_075107122.1"/>
    </source>
</evidence>
<dbReference type="Proteomes" id="UP000790787">
    <property type="component" value="Chromosome 4"/>
</dbReference>
<proteinExistence type="predicted"/>
<evidence type="ECO:0000313" key="1">
    <source>
        <dbReference type="Proteomes" id="UP000790787"/>
    </source>
</evidence>
<reference evidence="2" key="2">
    <citation type="submission" date="2025-08" db="UniProtKB">
        <authorList>
            <consortium name="RefSeq"/>
        </authorList>
    </citation>
    <scope>IDENTIFICATION</scope>
    <source>
        <tissue evidence="2">Leaf</tissue>
    </source>
</reference>
<protein>
    <submittedName>
        <fullName evidence="2">Uncharacterized protein LOC142180096</fullName>
    </submittedName>
</protein>
<reference evidence="1" key="1">
    <citation type="journal article" date="2014" name="Nat. Commun.">
        <title>The tobacco genome sequence and its comparison with those of tomato and potato.</title>
        <authorList>
            <person name="Sierro N."/>
            <person name="Battey J.N."/>
            <person name="Ouadi S."/>
            <person name="Bakaher N."/>
            <person name="Bovet L."/>
            <person name="Willig A."/>
            <person name="Goepfert S."/>
            <person name="Peitsch M.C."/>
            <person name="Ivanov N.V."/>
        </authorList>
    </citation>
    <scope>NUCLEOTIDE SEQUENCE [LARGE SCALE GENOMIC DNA]</scope>
</reference>
<organism evidence="1 2">
    <name type="scientific">Nicotiana tabacum</name>
    <name type="common">Common tobacco</name>
    <dbReference type="NCBI Taxonomy" id="4097"/>
    <lineage>
        <taxon>Eukaryota</taxon>
        <taxon>Viridiplantae</taxon>
        <taxon>Streptophyta</taxon>
        <taxon>Embryophyta</taxon>
        <taxon>Tracheophyta</taxon>
        <taxon>Spermatophyta</taxon>
        <taxon>Magnoliopsida</taxon>
        <taxon>eudicotyledons</taxon>
        <taxon>Gunneridae</taxon>
        <taxon>Pentapetalae</taxon>
        <taxon>asterids</taxon>
        <taxon>lamiids</taxon>
        <taxon>Solanales</taxon>
        <taxon>Solanaceae</taxon>
        <taxon>Nicotianoideae</taxon>
        <taxon>Nicotianeae</taxon>
        <taxon>Nicotiana</taxon>
    </lineage>
</organism>
<keyword evidence="1" id="KW-1185">Reference proteome</keyword>
<name>A0AC58UCA3_TOBAC</name>
<accession>A0AC58UCA3</accession>